<dbReference type="Pfam" id="PF00230">
    <property type="entry name" value="MIP"/>
    <property type="match status" value="1"/>
</dbReference>
<dbReference type="GO" id="GO:0016020">
    <property type="term" value="C:membrane"/>
    <property type="evidence" value="ECO:0007669"/>
    <property type="project" value="UniProtKB-SubCell"/>
</dbReference>
<comment type="similarity">
    <text evidence="6">Belongs to the MIP/aquaporin (TC 1.A.8) family.</text>
</comment>
<evidence type="ECO:0000256" key="1">
    <source>
        <dbReference type="ARBA" id="ARBA00004141"/>
    </source>
</evidence>
<dbReference type="AlphaFoldDB" id="A0A6J4P146"/>
<keyword evidence="2 6" id="KW-0813">Transport</keyword>
<keyword evidence="3 6" id="KW-0812">Transmembrane</keyword>
<feature type="transmembrane region" description="Helical" evidence="8">
    <location>
        <begin position="85"/>
        <end position="108"/>
    </location>
</feature>
<evidence type="ECO:0000256" key="7">
    <source>
        <dbReference type="SAM" id="MobiDB-lite"/>
    </source>
</evidence>
<comment type="subcellular location">
    <subcellularLocation>
        <location evidence="1">Membrane</location>
        <topology evidence="1">Multi-pass membrane protein</topology>
    </subcellularLocation>
</comment>
<proteinExistence type="inferred from homology"/>
<dbReference type="SUPFAM" id="SSF81338">
    <property type="entry name" value="Aquaporin-like"/>
    <property type="match status" value="1"/>
</dbReference>
<evidence type="ECO:0000256" key="4">
    <source>
        <dbReference type="ARBA" id="ARBA00022989"/>
    </source>
</evidence>
<name>A0A6J4P146_9ACTN</name>
<dbReference type="PANTHER" id="PTHR45724:SF13">
    <property type="entry name" value="AQUAPORIN NIP1-1-RELATED"/>
    <property type="match status" value="1"/>
</dbReference>
<reference evidence="9" key="1">
    <citation type="submission" date="2020-02" db="EMBL/GenBank/DDBJ databases">
        <authorList>
            <person name="Meier V. D."/>
        </authorList>
    </citation>
    <scope>NUCLEOTIDE SEQUENCE</scope>
    <source>
        <strain evidence="9">AVDCRST_MAG01</strain>
    </source>
</reference>
<dbReference type="CDD" id="cd00333">
    <property type="entry name" value="MIP"/>
    <property type="match status" value="1"/>
</dbReference>
<evidence type="ECO:0000256" key="5">
    <source>
        <dbReference type="ARBA" id="ARBA00023136"/>
    </source>
</evidence>
<gene>
    <name evidence="9" type="ORF">AVDCRST_MAG01-01-1171</name>
</gene>
<evidence type="ECO:0000256" key="6">
    <source>
        <dbReference type="RuleBase" id="RU000477"/>
    </source>
</evidence>
<dbReference type="InterPro" id="IPR023271">
    <property type="entry name" value="Aquaporin-like"/>
</dbReference>
<organism evidence="9">
    <name type="scientific">uncultured Rubrobacteraceae bacterium</name>
    <dbReference type="NCBI Taxonomy" id="349277"/>
    <lineage>
        <taxon>Bacteria</taxon>
        <taxon>Bacillati</taxon>
        <taxon>Actinomycetota</taxon>
        <taxon>Rubrobacteria</taxon>
        <taxon>Rubrobacterales</taxon>
        <taxon>Rubrobacteraceae</taxon>
        <taxon>environmental samples</taxon>
    </lineage>
</organism>
<keyword evidence="4 8" id="KW-1133">Transmembrane helix</keyword>
<feature type="region of interest" description="Disordered" evidence="7">
    <location>
        <begin position="1"/>
        <end position="71"/>
    </location>
</feature>
<dbReference type="EMBL" id="CADCUW010000172">
    <property type="protein sequence ID" value="CAA9403305.1"/>
    <property type="molecule type" value="Genomic_DNA"/>
</dbReference>
<dbReference type="InterPro" id="IPR022357">
    <property type="entry name" value="MIP_CS"/>
</dbReference>
<dbReference type="InterPro" id="IPR000425">
    <property type="entry name" value="MIP"/>
</dbReference>
<feature type="transmembrane region" description="Helical" evidence="8">
    <location>
        <begin position="241"/>
        <end position="261"/>
    </location>
</feature>
<evidence type="ECO:0000256" key="3">
    <source>
        <dbReference type="ARBA" id="ARBA00022692"/>
    </source>
</evidence>
<evidence type="ECO:0000256" key="2">
    <source>
        <dbReference type="ARBA" id="ARBA00022448"/>
    </source>
</evidence>
<feature type="transmembrane region" description="Helical" evidence="8">
    <location>
        <begin position="281"/>
        <end position="299"/>
    </location>
</feature>
<feature type="transmembrane region" description="Helical" evidence="8">
    <location>
        <begin position="206"/>
        <end position="229"/>
    </location>
</feature>
<keyword evidence="5 8" id="KW-0472">Membrane</keyword>
<sequence>MSDRGGREDDLNWDLPQRGGGSHRDRGYDRDEGLLDEPFAGERETRPTSGPSGRGGVRRRGTRERSGSGTGLYGSQIGANVAPAAVAELIGTFILVYTGTAVVVAAVLERPITGLPYDSLAIPLAFGLVLVALVAALGHVSGAHLNPAITLGLAVTRKFPWNFVPAYVGAQLLGAILAAFATWITFGAEARNQVGLASPATGPGVGFLQALLVEIFITFILVFVVISVATDDRAPAGVAPIAVGFALAAAIFIGGPTTGAAVNPARALGPIIVAWNNWDLALIYTIGPIVGGILAAVLYDSFISRADAP</sequence>
<feature type="transmembrane region" description="Helical" evidence="8">
    <location>
        <begin position="161"/>
        <end position="186"/>
    </location>
</feature>
<evidence type="ECO:0000313" key="9">
    <source>
        <dbReference type="EMBL" id="CAA9403305.1"/>
    </source>
</evidence>
<feature type="compositionally biased region" description="Basic and acidic residues" evidence="7">
    <location>
        <begin position="22"/>
        <end position="33"/>
    </location>
</feature>
<dbReference type="Gene3D" id="1.20.1080.10">
    <property type="entry name" value="Glycerol uptake facilitator protein"/>
    <property type="match status" value="1"/>
</dbReference>
<dbReference type="InterPro" id="IPR034294">
    <property type="entry name" value="Aquaporin_transptr"/>
</dbReference>
<dbReference type="PANTHER" id="PTHR45724">
    <property type="entry name" value="AQUAPORIN NIP2-1"/>
    <property type="match status" value="1"/>
</dbReference>
<accession>A0A6J4P146</accession>
<dbReference type="NCBIfam" id="TIGR00861">
    <property type="entry name" value="MIP"/>
    <property type="match status" value="1"/>
</dbReference>
<feature type="transmembrane region" description="Helical" evidence="8">
    <location>
        <begin position="120"/>
        <end position="140"/>
    </location>
</feature>
<dbReference type="PROSITE" id="PS00221">
    <property type="entry name" value="MIP"/>
    <property type="match status" value="1"/>
</dbReference>
<feature type="compositionally biased region" description="Basic and acidic residues" evidence="7">
    <location>
        <begin position="1"/>
        <end position="10"/>
    </location>
</feature>
<evidence type="ECO:0000256" key="8">
    <source>
        <dbReference type="SAM" id="Phobius"/>
    </source>
</evidence>
<dbReference type="GO" id="GO:0015267">
    <property type="term" value="F:channel activity"/>
    <property type="evidence" value="ECO:0007669"/>
    <property type="project" value="InterPro"/>
</dbReference>
<dbReference type="PRINTS" id="PR00783">
    <property type="entry name" value="MINTRINSICP"/>
</dbReference>
<protein>
    <submittedName>
        <fullName evidence="9">Aquaporin Z</fullName>
    </submittedName>
</protein>